<comment type="caution">
    <text evidence="2">The sequence shown here is derived from an EMBL/GenBank/DDBJ whole genome shotgun (WGS) entry which is preliminary data.</text>
</comment>
<dbReference type="Proteomes" id="UP001497472">
    <property type="component" value="Unassembled WGS sequence"/>
</dbReference>
<name>A0AAV1J938_9NEOP</name>
<evidence type="ECO:0000256" key="1">
    <source>
        <dbReference type="SAM" id="MobiDB-lite"/>
    </source>
</evidence>
<accession>A0AAV1J938</accession>
<feature type="region of interest" description="Disordered" evidence="1">
    <location>
        <begin position="754"/>
        <end position="777"/>
    </location>
</feature>
<protein>
    <submittedName>
        <fullName evidence="2">Uncharacterized protein</fullName>
    </submittedName>
</protein>
<evidence type="ECO:0000313" key="2">
    <source>
        <dbReference type="EMBL" id="CAK1544980.1"/>
    </source>
</evidence>
<dbReference type="EMBL" id="CAVLEF010000006">
    <property type="protein sequence ID" value="CAK1544980.1"/>
    <property type="molecule type" value="Genomic_DNA"/>
</dbReference>
<keyword evidence="3" id="KW-1185">Reference proteome</keyword>
<gene>
    <name evidence="2" type="ORF">LNINA_LOCUS4678</name>
</gene>
<feature type="compositionally biased region" description="Basic residues" evidence="1">
    <location>
        <begin position="331"/>
        <end position="342"/>
    </location>
</feature>
<organism evidence="2 3">
    <name type="scientific">Leptosia nina</name>
    <dbReference type="NCBI Taxonomy" id="320188"/>
    <lineage>
        <taxon>Eukaryota</taxon>
        <taxon>Metazoa</taxon>
        <taxon>Ecdysozoa</taxon>
        <taxon>Arthropoda</taxon>
        <taxon>Hexapoda</taxon>
        <taxon>Insecta</taxon>
        <taxon>Pterygota</taxon>
        <taxon>Neoptera</taxon>
        <taxon>Endopterygota</taxon>
        <taxon>Lepidoptera</taxon>
        <taxon>Glossata</taxon>
        <taxon>Ditrysia</taxon>
        <taxon>Papilionoidea</taxon>
        <taxon>Pieridae</taxon>
        <taxon>Pierinae</taxon>
        <taxon>Leptosia</taxon>
    </lineage>
</organism>
<proteinExistence type="predicted"/>
<reference evidence="2 3" key="1">
    <citation type="submission" date="2023-11" db="EMBL/GenBank/DDBJ databases">
        <authorList>
            <person name="Okamura Y."/>
        </authorList>
    </citation>
    <scope>NUCLEOTIDE SEQUENCE [LARGE SCALE GENOMIC DNA]</scope>
</reference>
<feature type="region of interest" description="Disordered" evidence="1">
    <location>
        <begin position="314"/>
        <end position="343"/>
    </location>
</feature>
<evidence type="ECO:0000313" key="3">
    <source>
        <dbReference type="Proteomes" id="UP001497472"/>
    </source>
</evidence>
<feature type="compositionally biased region" description="Basic residues" evidence="1">
    <location>
        <begin position="754"/>
        <end position="772"/>
    </location>
</feature>
<sequence>MQRPRSQSSIYDIFPAQRDFTKPRHNKSHPYQEMAGDPHRKYSEIKGFLELNQSPYVTSEKYHALNKVTSDKSVVRSTSTLFYDLDNLAKRHSYHCVAGFSISTSNILNMNPNNNHMKNSGFDAKSNAIVQECATENQPKIKAKDSISVNSRKAKRILQSNLMLSSDMFINTELKEKDMNHSHELYEKEQKFWSFAKYHTEYTKPQPEEKRNKNKNHTKQTEDPCPCQLFSYACPCADKKSLTNLAKNSKIAAVANQVTSTMKISISQRNKNFSVPKEDSAKVTVDKVVNAKATEELPEYNIVRVSDQVSPPSMYQSNVSKHHCNENKTRSSSKQKNMKKPRQVTCPRCKERIDVLSFTEEEECLNFSTINRMKDNPSPGQCSYSSSLSQRSKHDGDICNHDPPCEMVPVCQILPSEQAFMNSTKCFKMESKMKNTAKTIKITKACRHHPPCTVVPSCQRMRVLSNNCEFIPPCIHRPRCVNLPLCVPFSKTIDYDELLNRSANEEDNNVKCHHSNIYTTPTYVPFYQRDSINNNIEHHFCATHNTCEFVNDYEPRFFINPKRQASPILTSYQTSSPVSCSCPKPNKSCQYECDDCKCRNNYIPIKSESGDVIVYIRDVGCQFRSKQSPCDNSLRSKMSCPSFQEDPKVDNYFSNYHTLRYEDKFTNPISGGDQTVSSSSIEIDIHCPSHGRDKKQVLSELNTGFKPRASPVVANCSLHDPIVEYCMTTCKEDIEKKRKKSHSILNTVTSRKSFLKGKHKKLPSVRRRRKSRLSYQSLLNSSSMKSYTGERAT</sequence>
<dbReference type="AlphaFoldDB" id="A0AAV1J938"/>